<comment type="caution">
    <text evidence="1">The sequence shown here is derived from an EMBL/GenBank/DDBJ whole genome shotgun (WGS) entry which is preliminary data.</text>
</comment>
<keyword evidence="2" id="KW-1185">Reference proteome</keyword>
<evidence type="ECO:0000313" key="1">
    <source>
        <dbReference type="EMBL" id="KAI8523047.1"/>
    </source>
</evidence>
<gene>
    <name evidence="1" type="ORF">RHMOL_Rhmol13G0044000</name>
</gene>
<sequence>MEKVVIKSPPPLPPLIIPPNVKPENLDLPKHSITNRWGSGSAGQRISLLANHFKVSVRYPDETFYQYSVSISSEDKKAVESKGIGRKLLTNFTRHTSLNLKFFLAGNPQQQGQRQRQQQQQRPGQQQPPPQYRGEYGSRRGQEQHNAGNVFSGFDTEVLAESFGVDRETARRLQEQDDQRGHIVRVERGLRVLRPSSIQEEEEQERGGRYQAANGLEETVCSARLIENINDPSRNDIYNPRARRLTSVNGYNMPILNYLRLRAERGVLYRNAMMAPHWKINAHCVLYATRGEARMQVVDRRDRAVFDRRVREGELLVVPQNYVVAKQARDEGFEFVAFKTHENDVFNTLSSRTTAIRAIPVDVLANAYGMSRDEVRRLKTNRNGAILLEPRSGSQRRG</sequence>
<dbReference type="Proteomes" id="UP001062846">
    <property type="component" value="Chromosome 13"/>
</dbReference>
<name>A0ACC0L3U5_RHOML</name>
<accession>A0ACC0L3U5</accession>
<evidence type="ECO:0000313" key="2">
    <source>
        <dbReference type="Proteomes" id="UP001062846"/>
    </source>
</evidence>
<reference evidence="1" key="1">
    <citation type="submission" date="2022-02" db="EMBL/GenBank/DDBJ databases">
        <title>Plant Genome Project.</title>
        <authorList>
            <person name="Zhang R.-G."/>
        </authorList>
    </citation>
    <scope>NUCLEOTIDE SEQUENCE</scope>
    <source>
        <strain evidence="1">AT1</strain>
    </source>
</reference>
<dbReference type="EMBL" id="CM046400">
    <property type="protein sequence ID" value="KAI8523047.1"/>
    <property type="molecule type" value="Genomic_DNA"/>
</dbReference>
<protein>
    <submittedName>
        <fullName evidence="1">Uncharacterized protein</fullName>
    </submittedName>
</protein>
<organism evidence="1 2">
    <name type="scientific">Rhododendron molle</name>
    <name type="common">Chinese azalea</name>
    <name type="synonym">Azalea mollis</name>
    <dbReference type="NCBI Taxonomy" id="49168"/>
    <lineage>
        <taxon>Eukaryota</taxon>
        <taxon>Viridiplantae</taxon>
        <taxon>Streptophyta</taxon>
        <taxon>Embryophyta</taxon>
        <taxon>Tracheophyta</taxon>
        <taxon>Spermatophyta</taxon>
        <taxon>Magnoliopsida</taxon>
        <taxon>eudicotyledons</taxon>
        <taxon>Gunneridae</taxon>
        <taxon>Pentapetalae</taxon>
        <taxon>asterids</taxon>
        <taxon>Ericales</taxon>
        <taxon>Ericaceae</taxon>
        <taxon>Ericoideae</taxon>
        <taxon>Rhodoreae</taxon>
        <taxon>Rhododendron</taxon>
    </lineage>
</organism>
<proteinExistence type="predicted"/>